<dbReference type="PROSITE" id="PS51257">
    <property type="entry name" value="PROKAR_LIPOPROTEIN"/>
    <property type="match status" value="1"/>
</dbReference>
<dbReference type="OrthoDB" id="9815205at2"/>
<accession>A0A315Z022</accession>
<evidence type="ECO:0000256" key="3">
    <source>
        <dbReference type="ARBA" id="ARBA00023157"/>
    </source>
</evidence>
<sequence>MKSQIKRLTILLFISLFAFTSCKKGAPKPGEIAPDFKLSSVDGKEYILSAEKGKLVMVMFWTDNCDICKKEMPIVEKNYKDLKEQGFEILAVYVGESKTAPKEFKDKYGLTFPLLVGGLDVALDNYAVNATPTNFIVSPSGKVIRKIVGLVEKPQIEGFLYNIKRDAK</sequence>
<protein>
    <submittedName>
        <fullName evidence="7">Peroxiredoxin</fullName>
    </submittedName>
</protein>
<evidence type="ECO:0000256" key="4">
    <source>
        <dbReference type="ARBA" id="ARBA00023284"/>
    </source>
</evidence>
<evidence type="ECO:0000256" key="5">
    <source>
        <dbReference type="SAM" id="SignalP"/>
    </source>
</evidence>
<feature type="domain" description="Thioredoxin" evidence="6">
    <location>
        <begin position="27"/>
        <end position="168"/>
    </location>
</feature>
<evidence type="ECO:0000259" key="6">
    <source>
        <dbReference type="PROSITE" id="PS51352"/>
    </source>
</evidence>
<feature type="chain" id="PRO_5016429455" evidence="5">
    <location>
        <begin position="24"/>
        <end position="168"/>
    </location>
</feature>
<dbReference type="Proteomes" id="UP000245535">
    <property type="component" value="Unassembled WGS sequence"/>
</dbReference>
<dbReference type="GO" id="GO:0030313">
    <property type="term" value="C:cell envelope"/>
    <property type="evidence" value="ECO:0007669"/>
    <property type="project" value="UniProtKB-SubCell"/>
</dbReference>
<proteinExistence type="predicted"/>
<keyword evidence="5" id="KW-0732">Signal</keyword>
<dbReference type="GO" id="GO:0016491">
    <property type="term" value="F:oxidoreductase activity"/>
    <property type="evidence" value="ECO:0007669"/>
    <property type="project" value="InterPro"/>
</dbReference>
<dbReference type="GO" id="GO:0017004">
    <property type="term" value="P:cytochrome complex assembly"/>
    <property type="evidence" value="ECO:0007669"/>
    <property type="project" value="UniProtKB-KW"/>
</dbReference>
<evidence type="ECO:0000256" key="2">
    <source>
        <dbReference type="ARBA" id="ARBA00022748"/>
    </source>
</evidence>
<dbReference type="PANTHER" id="PTHR42852:SF6">
    <property type="entry name" value="THIOL:DISULFIDE INTERCHANGE PROTEIN DSBE"/>
    <property type="match status" value="1"/>
</dbReference>
<dbReference type="Gene3D" id="3.40.30.10">
    <property type="entry name" value="Glutaredoxin"/>
    <property type="match status" value="1"/>
</dbReference>
<dbReference type="PANTHER" id="PTHR42852">
    <property type="entry name" value="THIOL:DISULFIDE INTERCHANGE PROTEIN DSBE"/>
    <property type="match status" value="1"/>
</dbReference>
<keyword evidence="3" id="KW-1015">Disulfide bond</keyword>
<dbReference type="InterPro" id="IPR036249">
    <property type="entry name" value="Thioredoxin-like_sf"/>
</dbReference>
<dbReference type="InterPro" id="IPR050553">
    <property type="entry name" value="Thioredoxin_ResA/DsbE_sf"/>
</dbReference>
<dbReference type="InterPro" id="IPR013766">
    <property type="entry name" value="Thioredoxin_domain"/>
</dbReference>
<comment type="subcellular location">
    <subcellularLocation>
        <location evidence="1">Cell envelope</location>
    </subcellularLocation>
</comment>
<keyword evidence="8" id="KW-1185">Reference proteome</keyword>
<evidence type="ECO:0000313" key="8">
    <source>
        <dbReference type="Proteomes" id="UP000245535"/>
    </source>
</evidence>
<dbReference type="SUPFAM" id="SSF52833">
    <property type="entry name" value="Thioredoxin-like"/>
    <property type="match status" value="1"/>
</dbReference>
<gene>
    <name evidence="7" type="ORF">BC781_10958</name>
</gene>
<dbReference type="InterPro" id="IPR000866">
    <property type="entry name" value="AhpC/TSA"/>
</dbReference>
<dbReference type="CDD" id="cd02966">
    <property type="entry name" value="TlpA_like_family"/>
    <property type="match status" value="1"/>
</dbReference>
<evidence type="ECO:0000313" key="7">
    <source>
        <dbReference type="EMBL" id="PWJ36043.1"/>
    </source>
</evidence>
<comment type="caution">
    <text evidence="7">The sequence shown here is derived from an EMBL/GenBank/DDBJ whole genome shotgun (WGS) entry which is preliminary data.</text>
</comment>
<dbReference type="Pfam" id="PF00578">
    <property type="entry name" value="AhpC-TSA"/>
    <property type="match status" value="1"/>
</dbReference>
<reference evidence="7 8" key="1">
    <citation type="submission" date="2018-03" db="EMBL/GenBank/DDBJ databases">
        <title>Genomic Encyclopedia of Archaeal and Bacterial Type Strains, Phase II (KMG-II): from individual species to whole genera.</title>
        <authorList>
            <person name="Goeker M."/>
        </authorList>
    </citation>
    <scope>NUCLEOTIDE SEQUENCE [LARGE SCALE GENOMIC DNA]</scope>
    <source>
        <strain evidence="7 8">DSM 28229</strain>
    </source>
</reference>
<dbReference type="PROSITE" id="PS51352">
    <property type="entry name" value="THIOREDOXIN_2"/>
    <property type="match status" value="1"/>
</dbReference>
<dbReference type="AlphaFoldDB" id="A0A315Z022"/>
<feature type="signal peptide" evidence="5">
    <location>
        <begin position="1"/>
        <end position="23"/>
    </location>
</feature>
<organism evidence="7 8">
    <name type="scientific">Sediminitomix flava</name>
    <dbReference type="NCBI Taxonomy" id="379075"/>
    <lineage>
        <taxon>Bacteria</taxon>
        <taxon>Pseudomonadati</taxon>
        <taxon>Bacteroidota</taxon>
        <taxon>Cytophagia</taxon>
        <taxon>Cytophagales</taxon>
        <taxon>Flammeovirgaceae</taxon>
        <taxon>Sediminitomix</taxon>
    </lineage>
</organism>
<keyword evidence="2" id="KW-0201">Cytochrome c-type biogenesis</keyword>
<dbReference type="GO" id="GO:0016209">
    <property type="term" value="F:antioxidant activity"/>
    <property type="evidence" value="ECO:0007669"/>
    <property type="project" value="InterPro"/>
</dbReference>
<evidence type="ECO:0000256" key="1">
    <source>
        <dbReference type="ARBA" id="ARBA00004196"/>
    </source>
</evidence>
<name>A0A315Z022_SEDFL</name>
<dbReference type="RefSeq" id="WP_109622415.1">
    <property type="nucleotide sequence ID" value="NZ_QGDO01000009.1"/>
</dbReference>
<dbReference type="EMBL" id="QGDO01000009">
    <property type="protein sequence ID" value="PWJ36043.1"/>
    <property type="molecule type" value="Genomic_DNA"/>
</dbReference>
<keyword evidence="4" id="KW-0676">Redox-active center</keyword>